<dbReference type="STRING" id="1173701.A0A066X5N3"/>
<sequence length="517" mass="54174">MTDACNAELDGKGKAWVKVASNVPDPPKCIETCRNRFLESIVSDFDKTRYPEVCKALSNGQGAAERLWEVYCCDSTSCGVQLNGNPGQDPSVNFIINTCQNIGSGIIQDPGPPPAGYACPISSVDRSGDPCPRPFMITDARGPVSTNTGSLASPTPDLATLTSSKSIITVSPTQVTTSAMQTTGVAVSDSSQYQEDGHGVLPTGATVAIGAASGLTFIVIMAFAICLLRRRTRSRDTKIEITHPNVQQASLSGPLTSPLGSTHGVIHTPLTPPPRLQERRLLPVSPSPEKLSIIITTPGTPLGAAVPQRSPSSSSPVSSLTSSRPPPRFNRSTKPYYGIPPPGRLAGSSPAGKTASMSSATSGRTATTISSISSSFPQLAPSSPTRPVRPSSKPLYIPDLVCPGPPPNRSLPSPPARSPSRPVAPFRNQQHTESCSSGGRVPPRQDTLGVIPRKESKDIHTSTETGTKGSREIDSWGSWGVGGGGRGMRVSSAQNEGGRVDSPVLEEADLERIGGRY</sequence>
<feature type="compositionally biased region" description="Polar residues" evidence="1">
    <location>
        <begin position="428"/>
        <end position="437"/>
    </location>
</feature>
<feature type="compositionally biased region" description="Low complexity" evidence="1">
    <location>
        <begin position="354"/>
        <end position="394"/>
    </location>
</feature>
<feature type="transmembrane region" description="Helical" evidence="2">
    <location>
        <begin position="207"/>
        <end position="228"/>
    </location>
</feature>
<feature type="compositionally biased region" description="Low complexity" evidence="1">
    <location>
        <begin position="250"/>
        <end position="262"/>
    </location>
</feature>
<comment type="caution">
    <text evidence="3">The sequence shown here is derived from an EMBL/GenBank/DDBJ whole genome shotgun (WGS) entry which is preliminary data.</text>
</comment>
<dbReference type="HOGENOM" id="CLU_044859_0_0_1"/>
<evidence type="ECO:0000313" key="4">
    <source>
        <dbReference type="Proteomes" id="UP000027238"/>
    </source>
</evidence>
<dbReference type="eggNOG" id="ENOG502RVW5">
    <property type="taxonomic scope" value="Eukaryota"/>
</dbReference>
<keyword evidence="2" id="KW-0812">Transmembrane</keyword>
<evidence type="ECO:0000256" key="2">
    <source>
        <dbReference type="SAM" id="Phobius"/>
    </source>
</evidence>
<reference evidence="4" key="1">
    <citation type="journal article" date="2014" name="Genome Announc.">
        <title>Draft genome sequence of Colletotrichum sublineola, a destructive pathogen of cultivated sorghum.</title>
        <authorList>
            <person name="Baroncelli R."/>
            <person name="Sanz-Martin J.M."/>
            <person name="Rech G.E."/>
            <person name="Sukno S.A."/>
            <person name="Thon M.R."/>
        </authorList>
    </citation>
    <scope>NUCLEOTIDE SEQUENCE [LARGE SCALE GENOMIC DNA]</scope>
    <source>
        <strain evidence="4">TX430BB</strain>
    </source>
</reference>
<keyword evidence="2" id="KW-1133">Transmembrane helix</keyword>
<feature type="compositionally biased region" description="Pro residues" evidence="1">
    <location>
        <begin position="403"/>
        <end position="417"/>
    </location>
</feature>
<keyword evidence="4" id="KW-1185">Reference proteome</keyword>
<dbReference type="AlphaFoldDB" id="A0A066X5N3"/>
<proteinExistence type="predicted"/>
<dbReference type="OrthoDB" id="5244978at2759"/>
<dbReference type="EMBL" id="JMSE01001445">
    <property type="protein sequence ID" value="KDN61056.1"/>
    <property type="molecule type" value="Genomic_DNA"/>
</dbReference>
<organism evidence="3 4">
    <name type="scientific">Colletotrichum sublineola</name>
    <name type="common">Sorghum anthracnose fungus</name>
    <dbReference type="NCBI Taxonomy" id="1173701"/>
    <lineage>
        <taxon>Eukaryota</taxon>
        <taxon>Fungi</taxon>
        <taxon>Dikarya</taxon>
        <taxon>Ascomycota</taxon>
        <taxon>Pezizomycotina</taxon>
        <taxon>Sordariomycetes</taxon>
        <taxon>Hypocreomycetidae</taxon>
        <taxon>Glomerellales</taxon>
        <taxon>Glomerellaceae</taxon>
        <taxon>Colletotrichum</taxon>
        <taxon>Colletotrichum graminicola species complex</taxon>
    </lineage>
</organism>
<feature type="compositionally biased region" description="Basic and acidic residues" evidence="1">
    <location>
        <begin position="452"/>
        <end position="461"/>
    </location>
</feature>
<feature type="compositionally biased region" description="Low complexity" evidence="1">
    <location>
        <begin position="418"/>
        <end position="427"/>
    </location>
</feature>
<gene>
    <name evidence="3" type="ORF">CSUB01_01821</name>
</gene>
<name>A0A066X5N3_COLSU</name>
<feature type="region of interest" description="Disordered" evidence="1">
    <location>
        <begin position="292"/>
        <end position="517"/>
    </location>
</feature>
<feature type="region of interest" description="Disordered" evidence="1">
    <location>
        <begin position="249"/>
        <end position="280"/>
    </location>
</feature>
<dbReference type="Proteomes" id="UP000027238">
    <property type="component" value="Unassembled WGS sequence"/>
</dbReference>
<evidence type="ECO:0000313" key="3">
    <source>
        <dbReference type="EMBL" id="KDN61056.1"/>
    </source>
</evidence>
<evidence type="ECO:0000256" key="1">
    <source>
        <dbReference type="SAM" id="MobiDB-lite"/>
    </source>
</evidence>
<feature type="compositionally biased region" description="Low complexity" evidence="1">
    <location>
        <begin position="307"/>
        <end position="323"/>
    </location>
</feature>
<protein>
    <submittedName>
        <fullName evidence="3">Uncharacterized protein</fullName>
    </submittedName>
</protein>
<keyword evidence="2" id="KW-0472">Membrane</keyword>
<dbReference type="OMA" id="FNMLASP"/>
<accession>A0A066X5N3</accession>